<dbReference type="Gene3D" id="3.40.50.2300">
    <property type="match status" value="1"/>
</dbReference>
<dbReference type="Proteomes" id="UP000677244">
    <property type="component" value="Unassembled WGS sequence"/>
</dbReference>
<protein>
    <submittedName>
        <fullName evidence="1">Response regulator transcription factor</fullName>
    </submittedName>
</protein>
<dbReference type="SUPFAM" id="SSF52172">
    <property type="entry name" value="CheY-like"/>
    <property type="match status" value="1"/>
</dbReference>
<evidence type="ECO:0000313" key="1">
    <source>
        <dbReference type="EMBL" id="MBO9204625.1"/>
    </source>
</evidence>
<sequence>MKILLIEDTEFKIEKIVEYLRTCGHPDINIKKSYNAVLKEIDSINFSADLILLDISIPVFDVPDGSSEFMPSGGKAIYNQLYMNGIDAKVIVITLYKSFDDGSLIENLNKLFNEEYPETYLGYIVFNSNDIKWQADLNKFLTNNQW</sequence>
<reference evidence="1 2" key="1">
    <citation type="submission" date="2021-03" db="EMBL/GenBank/DDBJ databases">
        <title>Assistant Professor.</title>
        <authorList>
            <person name="Huq M.A."/>
        </authorList>
    </citation>
    <scope>NUCLEOTIDE SEQUENCE [LARGE SCALE GENOMIC DNA]</scope>
    <source>
        <strain evidence="1 2">MAH-29</strain>
    </source>
</reference>
<evidence type="ECO:0000313" key="2">
    <source>
        <dbReference type="Proteomes" id="UP000677244"/>
    </source>
</evidence>
<organism evidence="1 2">
    <name type="scientific">Niastella soli</name>
    <dbReference type="NCBI Taxonomy" id="2821487"/>
    <lineage>
        <taxon>Bacteria</taxon>
        <taxon>Pseudomonadati</taxon>
        <taxon>Bacteroidota</taxon>
        <taxon>Chitinophagia</taxon>
        <taxon>Chitinophagales</taxon>
        <taxon>Chitinophagaceae</taxon>
        <taxon>Niastella</taxon>
    </lineage>
</organism>
<accession>A0ABS3Z4P4</accession>
<gene>
    <name evidence="1" type="ORF">J7I42_30335</name>
</gene>
<dbReference type="InterPro" id="IPR011006">
    <property type="entry name" value="CheY-like_superfamily"/>
</dbReference>
<keyword evidence="2" id="KW-1185">Reference proteome</keyword>
<proteinExistence type="predicted"/>
<dbReference type="RefSeq" id="WP_209143384.1">
    <property type="nucleotide sequence ID" value="NZ_JAGHKO010000014.1"/>
</dbReference>
<comment type="caution">
    <text evidence="1">The sequence shown here is derived from an EMBL/GenBank/DDBJ whole genome shotgun (WGS) entry which is preliminary data.</text>
</comment>
<dbReference type="EMBL" id="JAGHKO010000014">
    <property type="protein sequence ID" value="MBO9204625.1"/>
    <property type="molecule type" value="Genomic_DNA"/>
</dbReference>
<name>A0ABS3Z4P4_9BACT</name>